<dbReference type="PROSITE" id="PS50928">
    <property type="entry name" value="ABC_TM1"/>
    <property type="match status" value="1"/>
</dbReference>
<dbReference type="SUPFAM" id="SSF161098">
    <property type="entry name" value="MetI-like"/>
    <property type="match status" value="1"/>
</dbReference>
<keyword evidence="6 7" id="KW-0472">Membrane</keyword>
<comment type="caution">
    <text evidence="9">The sequence shown here is derived from an EMBL/GenBank/DDBJ whole genome shotgun (WGS) entry which is preliminary data.</text>
</comment>
<keyword evidence="10" id="KW-1185">Reference proteome</keyword>
<feature type="transmembrane region" description="Helical" evidence="7">
    <location>
        <begin position="9"/>
        <end position="28"/>
    </location>
</feature>
<evidence type="ECO:0000259" key="8">
    <source>
        <dbReference type="PROSITE" id="PS50928"/>
    </source>
</evidence>
<gene>
    <name evidence="9" type="ORF">NQZ67_26425</name>
</gene>
<feature type="transmembrane region" description="Helical" evidence="7">
    <location>
        <begin position="197"/>
        <end position="217"/>
    </location>
</feature>
<evidence type="ECO:0000313" key="10">
    <source>
        <dbReference type="Proteomes" id="UP001141950"/>
    </source>
</evidence>
<proteinExistence type="inferred from homology"/>
<name>A0A9X2SD31_9BACL</name>
<dbReference type="PANTHER" id="PTHR30193:SF37">
    <property type="entry name" value="INNER MEMBRANE ABC TRANSPORTER PERMEASE PROTEIN YCJO"/>
    <property type="match status" value="1"/>
</dbReference>
<feature type="transmembrane region" description="Helical" evidence="7">
    <location>
        <begin position="254"/>
        <end position="275"/>
    </location>
</feature>
<evidence type="ECO:0000256" key="4">
    <source>
        <dbReference type="ARBA" id="ARBA00022692"/>
    </source>
</evidence>
<dbReference type="GO" id="GO:0005886">
    <property type="term" value="C:plasma membrane"/>
    <property type="evidence" value="ECO:0007669"/>
    <property type="project" value="UniProtKB-SubCell"/>
</dbReference>
<evidence type="ECO:0000256" key="2">
    <source>
        <dbReference type="ARBA" id="ARBA00022448"/>
    </source>
</evidence>
<evidence type="ECO:0000256" key="6">
    <source>
        <dbReference type="ARBA" id="ARBA00023136"/>
    </source>
</evidence>
<protein>
    <submittedName>
        <fullName evidence="9">Sugar ABC transporter permease</fullName>
    </submittedName>
</protein>
<dbReference type="EMBL" id="JANIPJ010000027">
    <property type="protein sequence ID" value="MCR2807428.1"/>
    <property type="molecule type" value="Genomic_DNA"/>
</dbReference>
<comment type="subcellular location">
    <subcellularLocation>
        <location evidence="1 7">Cell membrane</location>
        <topology evidence="1 7">Multi-pass membrane protein</topology>
    </subcellularLocation>
</comment>
<dbReference type="InterPro" id="IPR035906">
    <property type="entry name" value="MetI-like_sf"/>
</dbReference>
<dbReference type="Gene3D" id="1.10.3720.10">
    <property type="entry name" value="MetI-like"/>
    <property type="match status" value="1"/>
</dbReference>
<sequence length="286" mass="32568">MMKGDRKYIVMFLLPAAAFLSIFLYYPFFKSMYLSFFRTKGFTTKTWVGLDNYVRMFSDDLLGAATLNTLELMAYVIIFQVGLALLLAILVDNITWGKGFFRMVFFFPVVISGTAIALLFVLFYNFQFGLLNTLLQDMGFDKVNWLSENMALKAVAIPTVWHYVGFYFVLFLTAMSKIPSDFYEAAKLEGITGIKKTFLLTIPLIMSDIKVVITLAITGTLKVFEFIFVLTRGQNDTEVLGTYMYKKALVDQNFGYGSTIAIYIVVFGVLLSLLANRLLKRDEITY</sequence>
<feature type="domain" description="ABC transmembrane type-1" evidence="8">
    <location>
        <begin position="66"/>
        <end position="275"/>
    </location>
</feature>
<feature type="transmembrane region" description="Helical" evidence="7">
    <location>
        <begin position="155"/>
        <end position="176"/>
    </location>
</feature>
<dbReference type="CDD" id="cd06261">
    <property type="entry name" value="TM_PBP2"/>
    <property type="match status" value="1"/>
</dbReference>
<dbReference type="Pfam" id="PF00528">
    <property type="entry name" value="BPD_transp_1"/>
    <property type="match status" value="1"/>
</dbReference>
<keyword evidence="4 7" id="KW-0812">Transmembrane</keyword>
<evidence type="ECO:0000313" key="9">
    <source>
        <dbReference type="EMBL" id="MCR2807428.1"/>
    </source>
</evidence>
<dbReference type="RefSeq" id="WP_257451898.1">
    <property type="nucleotide sequence ID" value="NZ_JANIPJ010000027.1"/>
</dbReference>
<evidence type="ECO:0000256" key="7">
    <source>
        <dbReference type="RuleBase" id="RU363032"/>
    </source>
</evidence>
<dbReference type="Proteomes" id="UP001141950">
    <property type="component" value="Unassembled WGS sequence"/>
</dbReference>
<evidence type="ECO:0000256" key="5">
    <source>
        <dbReference type="ARBA" id="ARBA00022989"/>
    </source>
</evidence>
<feature type="transmembrane region" description="Helical" evidence="7">
    <location>
        <begin position="103"/>
        <end position="126"/>
    </location>
</feature>
<dbReference type="GO" id="GO:0055085">
    <property type="term" value="P:transmembrane transport"/>
    <property type="evidence" value="ECO:0007669"/>
    <property type="project" value="InterPro"/>
</dbReference>
<dbReference type="AlphaFoldDB" id="A0A9X2SD31"/>
<dbReference type="InterPro" id="IPR051393">
    <property type="entry name" value="ABC_transporter_permease"/>
</dbReference>
<keyword evidence="2 7" id="KW-0813">Transport</keyword>
<organism evidence="9 10">
    <name type="scientific">Paenibacillus soyae</name>
    <dbReference type="NCBI Taxonomy" id="2969249"/>
    <lineage>
        <taxon>Bacteria</taxon>
        <taxon>Bacillati</taxon>
        <taxon>Bacillota</taxon>
        <taxon>Bacilli</taxon>
        <taxon>Bacillales</taxon>
        <taxon>Paenibacillaceae</taxon>
        <taxon>Paenibacillus</taxon>
    </lineage>
</organism>
<reference evidence="9" key="1">
    <citation type="submission" date="2022-08" db="EMBL/GenBank/DDBJ databases">
        <title>The genomic sequence of strain Paenibacillus sp. SCIV0701.</title>
        <authorList>
            <person name="Zhao H."/>
        </authorList>
    </citation>
    <scope>NUCLEOTIDE SEQUENCE</scope>
    <source>
        <strain evidence="9">SCIV0701</strain>
    </source>
</reference>
<keyword evidence="5 7" id="KW-1133">Transmembrane helix</keyword>
<evidence type="ECO:0000256" key="1">
    <source>
        <dbReference type="ARBA" id="ARBA00004651"/>
    </source>
</evidence>
<comment type="similarity">
    <text evidence="7">Belongs to the binding-protein-dependent transport system permease family.</text>
</comment>
<feature type="transmembrane region" description="Helical" evidence="7">
    <location>
        <begin position="72"/>
        <end position="91"/>
    </location>
</feature>
<accession>A0A9X2SD31</accession>
<dbReference type="PANTHER" id="PTHR30193">
    <property type="entry name" value="ABC TRANSPORTER PERMEASE PROTEIN"/>
    <property type="match status" value="1"/>
</dbReference>
<dbReference type="InterPro" id="IPR000515">
    <property type="entry name" value="MetI-like"/>
</dbReference>
<keyword evidence="3" id="KW-1003">Cell membrane</keyword>
<evidence type="ECO:0000256" key="3">
    <source>
        <dbReference type="ARBA" id="ARBA00022475"/>
    </source>
</evidence>